<dbReference type="Proteomes" id="UP001582793">
    <property type="component" value="Unassembled WGS sequence"/>
</dbReference>
<name>A0ABV5CI62_9ACTN</name>
<accession>A0ABV5CI62</accession>
<dbReference type="RefSeq" id="WP_357542207.1">
    <property type="nucleotide sequence ID" value="NZ_JBCGDC010000002.1"/>
</dbReference>
<comment type="caution">
    <text evidence="1">The sequence shown here is derived from an EMBL/GenBank/DDBJ whole genome shotgun (WGS) entry which is preliminary data.</text>
</comment>
<protein>
    <submittedName>
        <fullName evidence="1">Uncharacterized protein</fullName>
    </submittedName>
</protein>
<dbReference type="EMBL" id="JBCGDC010000002">
    <property type="protein sequence ID" value="MFB6391688.1"/>
    <property type="molecule type" value="Genomic_DNA"/>
</dbReference>
<sequence>MLGIEGYEPQWTHSARTLAAAHRARFSRLVGRPLVGAWLMWDVDQRTWFAGGPVILGFGDVNVEVTHRKFDECAITWNQIDMSMPLDWPGVTLDWRADGHEALRGARGRRLLAVNVIERIMPSPWRPRVLHAVEFLFDGARLAVHNALDENGLTDSPEVALPIGFWRRVSVA</sequence>
<evidence type="ECO:0000313" key="1">
    <source>
        <dbReference type="EMBL" id="MFB6391688.1"/>
    </source>
</evidence>
<keyword evidence="2" id="KW-1185">Reference proteome</keyword>
<evidence type="ECO:0000313" key="2">
    <source>
        <dbReference type="Proteomes" id="UP001582793"/>
    </source>
</evidence>
<gene>
    <name evidence="1" type="ORF">AAFH96_01025</name>
</gene>
<organism evidence="1 2">
    <name type="scientific">Polymorphospora lycopeni</name>
    <dbReference type="NCBI Taxonomy" id="3140240"/>
    <lineage>
        <taxon>Bacteria</taxon>
        <taxon>Bacillati</taxon>
        <taxon>Actinomycetota</taxon>
        <taxon>Actinomycetes</taxon>
        <taxon>Micromonosporales</taxon>
        <taxon>Micromonosporaceae</taxon>
        <taxon>Polymorphospora</taxon>
    </lineage>
</organism>
<proteinExistence type="predicted"/>
<reference evidence="1 2" key="1">
    <citation type="submission" date="2024-04" db="EMBL/GenBank/DDBJ databases">
        <title>Polymorphospora sp. isolated from Baiyangdian Lake in Xiong'an New Area.</title>
        <authorList>
            <person name="Zhang X."/>
            <person name="Liu J."/>
        </authorList>
    </citation>
    <scope>NUCLEOTIDE SEQUENCE [LARGE SCALE GENOMIC DNA]</scope>
    <source>
        <strain evidence="1 2">2-325</strain>
    </source>
</reference>